<keyword evidence="3 5" id="KW-1133">Transmembrane helix</keyword>
<organism evidence="6 7">
    <name type="scientific">Hymenobacter roseosalivarius DSM 11622</name>
    <dbReference type="NCBI Taxonomy" id="645990"/>
    <lineage>
        <taxon>Bacteria</taxon>
        <taxon>Pseudomonadati</taxon>
        <taxon>Bacteroidota</taxon>
        <taxon>Cytophagia</taxon>
        <taxon>Cytophagales</taxon>
        <taxon>Hymenobacteraceae</taxon>
        <taxon>Hymenobacter</taxon>
    </lineage>
</organism>
<proteinExistence type="inferred from homology"/>
<keyword evidence="5" id="KW-1003">Cell membrane</keyword>
<evidence type="ECO:0000256" key="4">
    <source>
        <dbReference type="ARBA" id="ARBA00023136"/>
    </source>
</evidence>
<evidence type="ECO:0000256" key="2">
    <source>
        <dbReference type="ARBA" id="ARBA00022692"/>
    </source>
</evidence>
<dbReference type="Proteomes" id="UP000192266">
    <property type="component" value="Unassembled WGS sequence"/>
</dbReference>
<comment type="subcellular location">
    <subcellularLocation>
        <location evidence="5">Cell membrane</location>
        <topology evidence="5">Multi-pass membrane protein</topology>
    </subcellularLocation>
    <subcellularLocation>
        <location evidence="1">Membrane</location>
        <topology evidence="1">Multi-pass membrane protein</topology>
    </subcellularLocation>
</comment>
<comment type="subunit">
    <text evidence="5">Forms a complex with TatA.</text>
</comment>
<dbReference type="HAMAP" id="MF_00902">
    <property type="entry name" value="TatC"/>
    <property type="match status" value="1"/>
</dbReference>
<feature type="transmembrane region" description="Helical" evidence="5">
    <location>
        <begin position="12"/>
        <end position="31"/>
    </location>
</feature>
<keyword evidence="7" id="KW-1185">Reference proteome</keyword>
<dbReference type="PANTHER" id="PTHR30371:SF0">
    <property type="entry name" value="SEC-INDEPENDENT PROTEIN TRANSLOCASE PROTEIN TATC, CHLOROPLASTIC-RELATED"/>
    <property type="match status" value="1"/>
</dbReference>
<keyword evidence="5" id="KW-0811">Translocation</keyword>
<name>A0A1W1UQT2_9BACT</name>
<dbReference type="STRING" id="645990.SAMN00120144_0700"/>
<keyword evidence="2 5" id="KW-0812">Transmembrane</keyword>
<dbReference type="PANTHER" id="PTHR30371">
    <property type="entry name" value="SEC-INDEPENDENT PROTEIN TRANSLOCASE PROTEIN TATC"/>
    <property type="match status" value="1"/>
</dbReference>
<evidence type="ECO:0000256" key="5">
    <source>
        <dbReference type="HAMAP-Rule" id="MF_00902"/>
    </source>
</evidence>
<dbReference type="GO" id="GO:0009977">
    <property type="term" value="F:proton motive force dependent protein transmembrane transporter activity"/>
    <property type="evidence" value="ECO:0007669"/>
    <property type="project" value="TreeGrafter"/>
</dbReference>
<keyword evidence="5" id="KW-0813">Transport</keyword>
<feature type="transmembrane region" description="Helical" evidence="5">
    <location>
        <begin position="208"/>
        <end position="227"/>
    </location>
</feature>
<comment type="function">
    <text evidence="5">Part of the twin-arginine translocation (Tat) system that transports large folded proteins containing a characteristic twin-arginine motif in their signal peptide across membranes.</text>
</comment>
<feature type="transmembrane region" description="Helical" evidence="5">
    <location>
        <begin position="126"/>
        <end position="150"/>
    </location>
</feature>
<sequence>MSFIDHLEALRWHIIRAAIAIVVFTIGAFLAKDFLFHDLILGPSRPDFWTYRMFCEFGKLINAPNLCVDPVTFDIQNRQMSGQLTMHISSSFIVGLAMGFPYTFWEIWRFVKPGLYPHEQANSKGAVFFVSILFILGLLFGYYIAAPLSINFLASYQLDPSIENQIDLQSYLSTLTTMSLSCAFVFELPMIVFFLAKAGMITPEIMRMYRKHAIVVILVVAAIITPPDVSSQLIVTIPILLLYEVSINIARVVRRNSLKKLNADLVANNGQS</sequence>
<evidence type="ECO:0000313" key="7">
    <source>
        <dbReference type="Proteomes" id="UP000192266"/>
    </source>
</evidence>
<dbReference type="EMBL" id="FWWW01000039">
    <property type="protein sequence ID" value="SMB83430.1"/>
    <property type="molecule type" value="Genomic_DNA"/>
</dbReference>
<keyword evidence="5" id="KW-0653">Protein transport</keyword>
<accession>A0A1W1UQT2</accession>
<evidence type="ECO:0000256" key="3">
    <source>
        <dbReference type="ARBA" id="ARBA00022989"/>
    </source>
</evidence>
<comment type="similarity">
    <text evidence="5">Belongs to the TatC family.</text>
</comment>
<evidence type="ECO:0000313" key="6">
    <source>
        <dbReference type="EMBL" id="SMB83430.1"/>
    </source>
</evidence>
<reference evidence="6 7" key="1">
    <citation type="submission" date="2017-04" db="EMBL/GenBank/DDBJ databases">
        <authorList>
            <person name="Afonso C.L."/>
            <person name="Miller P.J."/>
            <person name="Scott M.A."/>
            <person name="Spackman E."/>
            <person name="Goraichik I."/>
            <person name="Dimitrov K.M."/>
            <person name="Suarez D.L."/>
            <person name="Swayne D.E."/>
        </authorList>
    </citation>
    <scope>NUCLEOTIDE SEQUENCE [LARGE SCALE GENOMIC DNA]</scope>
    <source>
        <strain evidence="6 7">DSM 11622</strain>
    </source>
</reference>
<dbReference type="PRINTS" id="PR01840">
    <property type="entry name" value="TATCFAMILY"/>
</dbReference>
<dbReference type="Pfam" id="PF00902">
    <property type="entry name" value="TatC"/>
    <property type="match status" value="1"/>
</dbReference>
<dbReference type="GO" id="GO:0033281">
    <property type="term" value="C:TAT protein transport complex"/>
    <property type="evidence" value="ECO:0007669"/>
    <property type="project" value="UniProtKB-UniRule"/>
</dbReference>
<dbReference type="AlphaFoldDB" id="A0A1W1UQT2"/>
<keyword evidence="4 5" id="KW-0472">Membrane</keyword>
<dbReference type="GO" id="GO:0043953">
    <property type="term" value="P:protein transport by the Tat complex"/>
    <property type="evidence" value="ECO:0007669"/>
    <property type="project" value="UniProtKB-UniRule"/>
</dbReference>
<feature type="transmembrane region" description="Helical" evidence="5">
    <location>
        <begin position="84"/>
        <end position="105"/>
    </location>
</feature>
<dbReference type="OrthoDB" id="9777044at2"/>
<feature type="transmembrane region" description="Helical" evidence="5">
    <location>
        <begin position="233"/>
        <end position="253"/>
    </location>
</feature>
<dbReference type="GO" id="GO:0065002">
    <property type="term" value="P:intracellular protein transmembrane transport"/>
    <property type="evidence" value="ECO:0007669"/>
    <property type="project" value="TreeGrafter"/>
</dbReference>
<dbReference type="InterPro" id="IPR002033">
    <property type="entry name" value="TatC"/>
</dbReference>
<protein>
    <recommendedName>
        <fullName evidence="5">Sec-independent protein translocase protein TatC</fullName>
    </recommendedName>
</protein>
<dbReference type="NCBIfam" id="TIGR00945">
    <property type="entry name" value="tatC"/>
    <property type="match status" value="1"/>
</dbReference>
<gene>
    <name evidence="5" type="primary">tatC</name>
    <name evidence="6" type="ORF">SAMN00120144_0700</name>
</gene>
<evidence type="ECO:0000256" key="1">
    <source>
        <dbReference type="ARBA" id="ARBA00004141"/>
    </source>
</evidence>
<feature type="transmembrane region" description="Helical" evidence="5">
    <location>
        <begin position="170"/>
        <end position="196"/>
    </location>
</feature>